<accession>A0A212CG77</accession>
<evidence type="ECO:0000259" key="1">
    <source>
        <dbReference type="Pfam" id="PF21381"/>
    </source>
</evidence>
<evidence type="ECO:0000313" key="2">
    <source>
        <dbReference type="EMBL" id="OWK05018.1"/>
    </source>
</evidence>
<dbReference type="PANTHER" id="PTHR12127">
    <property type="entry name" value="MUCOLIPIN"/>
    <property type="match status" value="1"/>
</dbReference>
<gene>
    <name evidence="2" type="ORF">Celaphus_00002384</name>
</gene>
<dbReference type="InterPro" id="IPR049134">
    <property type="entry name" value="MCLN_ECD"/>
</dbReference>
<feature type="non-terminal residue" evidence="2">
    <location>
        <position position="263"/>
    </location>
</feature>
<dbReference type="EMBL" id="MKHE01000020">
    <property type="protein sequence ID" value="OWK05018.1"/>
    <property type="molecule type" value="Genomic_DNA"/>
</dbReference>
<dbReference type="InterPro" id="IPR039031">
    <property type="entry name" value="Mucolipin"/>
</dbReference>
<feature type="domain" description="Mucolipin extracytosolic" evidence="1">
    <location>
        <begin position="93"/>
        <end position="142"/>
    </location>
</feature>
<dbReference type="PANTHER" id="PTHR12127:SF4">
    <property type="entry name" value="MUCOLIPIN-2"/>
    <property type="match status" value="1"/>
</dbReference>
<dbReference type="OrthoDB" id="263481at2759"/>
<organism evidence="2 3">
    <name type="scientific">Cervus elaphus hippelaphus</name>
    <name type="common">European red deer</name>
    <dbReference type="NCBI Taxonomy" id="46360"/>
    <lineage>
        <taxon>Eukaryota</taxon>
        <taxon>Metazoa</taxon>
        <taxon>Chordata</taxon>
        <taxon>Craniata</taxon>
        <taxon>Vertebrata</taxon>
        <taxon>Euteleostomi</taxon>
        <taxon>Mammalia</taxon>
        <taxon>Eutheria</taxon>
        <taxon>Laurasiatheria</taxon>
        <taxon>Artiodactyla</taxon>
        <taxon>Ruminantia</taxon>
        <taxon>Pecora</taxon>
        <taxon>Cervidae</taxon>
        <taxon>Cervinae</taxon>
        <taxon>Cervus</taxon>
    </lineage>
</organism>
<feature type="domain" description="Mucolipin extracytosolic" evidence="1">
    <location>
        <begin position="144"/>
        <end position="193"/>
    </location>
</feature>
<dbReference type="Pfam" id="PF21381">
    <property type="entry name" value="MCLN_ECD"/>
    <property type="match status" value="3"/>
</dbReference>
<comment type="caution">
    <text evidence="2">The sequence shown here is derived from an EMBL/GenBank/DDBJ whole genome shotgun (WGS) entry which is preliminary data.</text>
</comment>
<dbReference type="AlphaFoldDB" id="A0A212CG77"/>
<sequence>MAHLDSEVKEECLREDLRFYFMNPCEKFRARQQIPWKMGLQILKIVMVTTQLVRFGLSNQLVVAFKEENTAAFKHLFLKGYSGSDEDDYSCSFHRLRNLSLGTLGYGESEDNRIALKVCKQHYKKGTMFPSNETLNIDSDIEIVDISFQLKGIDLQTIHSRELPDCYIVFDNKAHSGKIKIYFNSDAKIEECKDLKISGSKVSLWSTLTSDAPEGCLSPILLPAPLAFLHLVPECVSSPNSQTLPPCCPQPSSFLVCIPVCHL</sequence>
<evidence type="ECO:0000313" key="3">
    <source>
        <dbReference type="Proteomes" id="UP000242450"/>
    </source>
</evidence>
<reference evidence="2 3" key="1">
    <citation type="journal article" date="2018" name="Mol. Genet. Genomics">
        <title>The red deer Cervus elaphus genome CerEla1.0: sequencing, annotating, genes, and chromosomes.</title>
        <authorList>
            <person name="Bana N.A."/>
            <person name="Nyiri A."/>
            <person name="Nagy J."/>
            <person name="Frank K."/>
            <person name="Nagy T."/>
            <person name="Steger V."/>
            <person name="Schiller M."/>
            <person name="Lakatos P."/>
            <person name="Sugar L."/>
            <person name="Horn P."/>
            <person name="Barta E."/>
            <person name="Orosz L."/>
        </authorList>
    </citation>
    <scope>NUCLEOTIDE SEQUENCE [LARGE SCALE GENOMIC DNA]</scope>
    <source>
        <strain evidence="2">Hungarian</strain>
    </source>
</reference>
<feature type="domain" description="Mucolipin extracytosolic" evidence="1">
    <location>
        <begin position="62"/>
        <end position="90"/>
    </location>
</feature>
<dbReference type="GO" id="GO:0016020">
    <property type="term" value="C:membrane"/>
    <property type="evidence" value="ECO:0007669"/>
    <property type="project" value="TreeGrafter"/>
</dbReference>
<dbReference type="Proteomes" id="UP000242450">
    <property type="component" value="Chromosome 20"/>
</dbReference>
<dbReference type="GO" id="GO:0072345">
    <property type="term" value="F:NAADP-sensitive calcium-release channel activity"/>
    <property type="evidence" value="ECO:0007669"/>
    <property type="project" value="TreeGrafter"/>
</dbReference>
<keyword evidence="3" id="KW-1185">Reference proteome</keyword>
<protein>
    <submittedName>
        <fullName evidence="2">MCOLN2</fullName>
    </submittedName>
</protein>
<proteinExistence type="predicted"/>
<name>A0A212CG77_CEREH</name>